<dbReference type="Proteomes" id="UP001159179">
    <property type="component" value="Unassembled WGS sequence"/>
</dbReference>
<organism evidence="1 2">
    <name type="scientific">Heyndrickxia oleronia</name>
    <dbReference type="NCBI Taxonomy" id="38875"/>
    <lineage>
        <taxon>Bacteria</taxon>
        <taxon>Bacillati</taxon>
        <taxon>Bacillota</taxon>
        <taxon>Bacilli</taxon>
        <taxon>Bacillales</taxon>
        <taxon>Bacillaceae</taxon>
        <taxon>Heyndrickxia</taxon>
    </lineage>
</organism>
<dbReference type="Pfam" id="PF09693">
    <property type="entry name" value="Phage_XkdX"/>
    <property type="match status" value="1"/>
</dbReference>
<gene>
    <name evidence="1" type="ORF">P5X88_05210</name>
</gene>
<comment type="caution">
    <text evidence="1">The sequence shown here is derived from an EMBL/GenBank/DDBJ whole genome shotgun (WGS) entry which is preliminary data.</text>
</comment>
<name>A0AAW6SPY5_9BACI</name>
<accession>A0AAW6SPY5</accession>
<dbReference type="InterPro" id="IPR010022">
    <property type="entry name" value="XkdX"/>
</dbReference>
<sequence>MTFWQMAYKFGWASKDDLNLAVQLKEITSEEYKQITKDDYVTPTE</sequence>
<dbReference type="AlphaFoldDB" id="A0AAW6SPY5"/>
<reference evidence="1" key="1">
    <citation type="submission" date="2023-03" db="EMBL/GenBank/DDBJ databases">
        <title>Bacterial isolates from washroom surfaces on a university campus.</title>
        <authorList>
            <person name="Holman D.B."/>
            <person name="Gzyl K.E."/>
            <person name="Taheri A.E."/>
        </authorList>
    </citation>
    <scope>NUCLEOTIDE SEQUENCE</scope>
    <source>
        <strain evidence="1">RD03</strain>
    </source>
</reference>
<evidence type="ECO:0000313" key="2">
    <source>
        <dbReference type="Proteomes" id="UP001159179"/>
    </source>
</evidence>
<dbReference type="EMBL" id="JAROYP010000002">
    <property type="protein sequence ID" value="MDH5160325.1"/>
    <property type="molecule type" value="Genomic_DNA"/>
</dbReference>
<protein>
    <submittedName>
        <fullName evidence="1">XkdX family protein</fullName>
    </submittedName>
</protein>
<evidence type="ECO:0000313" key="1">
    <source>
        <dbReference type="EMBL" id="MDH5160325.1"/>
    </source>
</evidence>
<proteinExistence type="predicted"/>
<dbReference type="RefSeq" id="WP_280615990.1">
    <property type="nucleotide sequence ID" value="NZ_JAROYP010000002.1"/>
</dbReference>